<keyword evidence="4" id="KW-1185">Reference proteome</keyword>
<accession>A0A2N9K892</accession>
<evidence type="ECO:0008006" key="5">
    <source>
        <dbReference type="Google" id="ProtNLM"/>
    </source>
</evidence>
<dbReference type="EMBL" id="OKQU01000001">
    <property type="protein sequence ID" value="SPE06802.1"/>
    <property type="molecule type" value="Genomic_DNA"/>
</dbReference>
<dbReference type="AlphaFoldDB" id="A0A2N9K892"/>
<sequence length="454" mass="52320">MIKTTVEEKYQNIWLTANGKRYLEALPHLQKIISGQSFLYREKGTPSMVMDIKLDEQVNQEALQNALYASLERFPYFTGQLQRKENNYFLTHNELPMIVTESNTLRALGSAETNYHLVDVTFWNDKILVSYHHALTDGRGITPFVNALLYYYFSITDSSVPQLTNIHQSNESMQLEEMAEPFEQKSDKIQQSHPINRKGFQLPEVTNDYSKHSYRYELNIDQKSFMVFARNHSATPAIAISIMMSQAIQRVYPEFDQPIVINMASDLRMGSAHQSTARNCVGSVTLPIEKNIDNNTLFAELANTFRQEIKEHKKQENLNQLLNQMMALYTKLDAQPTFADKQRMMSMFDDMLLNTFILSYSGQAQLGVFESHIEEMHTYMSGTKGLSIEMLAANDKIFVDIMQSFESDVYVKTLADILTENNIQFTRREGIVFETPNDEIEYKNSKINKTATKV</sequence>
<gene>
    <name evidence="1" type="ORF">LES8486_00558</name>
    <name evidence="2" type="ORF">LES9216_00705</name>
</gene>
<protein>
    <recommendedName>
        <fullName evidence="5">Condensation domain-containing protein</fullName>
    </recommendedName>
</protein>
<proteinExistence type="predicted"/>
<dbReference type="Gene3D" id="3.30.559.10">
    <property type="entry name" value="Chloramphenicol acetyltransferase-like domain"/>
    <property type="match status" value="1"/>
</dbReference>
<reference evidence="2 3" key="2">
    <citation type="submission" date="2018-02" db="EMBL/GenBank/DDBJ databases">
        <authorList>
            <person name="Cohen D.B."/>
            <person name="Kent A.D."/>
        </authorList>
    </citation>
    <scope>NUCLEOTIDE SEQUENCE [LARGE SCALE GENOMIC DNA]</scope>
    <source>
        <strain evidence="2 3">CECT 9216</strain>
    </source>
</reference>
<evidence type="ECO:0000313" key="1">
    <source>
        <dbReference type="EMBL" id="SPD91577.1"/>
    </source>
</evidence>
<dbReference type="Proteomes" id="UP000237923">
    <property type="component" value="Unassembled WGS sequence"/>
</dbReference>
<name>A0A2N9K892_9LACO</name>
<reference evidence="1 4" key="1">
    <citation type="submission" date="2018-02" db="EMBL/GenBank/DDBJ databases">
        <authorList>
            <person name="Rodrigo-Torres L."/>
            <person name="Arahal R. D."/>
            <person name="Lucena T."/>
        </authorList>
    </citation>
    <scope>NUCLEOTIDE SEQUENCE [LARGE SCALE GENOMIC DNA]</scope>
    <source>
        <strain evidence="1 4">CECT 8486</strain>
    </source>
</reference>
<evidence type="ECO:0000313" key="4">
    <source>
        <dbReference type="Proteomes" id="UP000239237"/>
    </source>
</evidence>
<dbReference type="RefSeq" id="WP_072613581.1">
    <property type="nucleotide sequence ID" value="NZ_AP017935.1"/>
</dbReference>
<evidence type="ECO:0000313" key="3">
    <source>
        <dbReference type="Proteomes" id="UP000237923"/>
    </source>
</evidence>
<dbReference type="EMBL" id="OKQR01000001">
    <property type="protein sequence ID" value="SPD91577.1"/>
    <property type="molecule type" value="Genomic_DNA"/>
</dbReference>
<dbReference type="GeneID" id="99674076"/>
<evidence type="ECO:0000313" key="2">
    <source>
        <dbReference type="EMBL" id="SPE06802.1"/>
    </source>
</evidence>
<dbReference type="KEGG" id="lsu:A6B45_04665"/>
<dbReference type="InterPro" id="IPR023213">
    <property type="entry name" value="CAT-like_dom_sf"/>
</dbReference>
<dbReference type="Proteomes" id="UP000239237">
    <property type="component" value="Unassembled WGS sequence"/>
</dbReference>
<organism evidence="2 3">
    <name type="scientific">Leuconostoc suionicum</name>
    <dbReference type="NCBI Taxonomy" id="1511761"/>
    <lineage>
        <taxon>Bacteria</taxon>
        <taxon>Bacillati</taxon>
        <taxon>Bacillota</taxon>
        <taxon>Bacilli</taxon>
        <taxon>Lactobacillales</taxon>
        <taxon>Lactobacillaceae</taxon>
        <taxon>Leuconostoc</taxon>
    </lineage>
</organism>